<dbReference type="Proteomes" id="UP000216021">
    <property type="component" value="Unassembled WGS sequence"/>
</dbReference>
<accession>A0A1S8CM56</accession>
<dbReference type="PANTHER" id="PTHR14136:SF17">
    <property type="entry name" value="BTB_POZ DOMAIN-CONTAINING PROTEIN KCTD9"/>
    <property type="match status" value="1"/>
</dbReference>
<dbReference type="OrthoDB" id="237820at2"/>
<keyword evidence="3" id="KW-1185">Reference proteome</keyword>
<reference evidence="2 3" key="1">
    <citation type="submission" date="2016-11" db="EMBL/GenBank/DDBJ databases">
        <title>Rahnella oryzae sp. nov., isolated from rice root.</title>
        <authorList>
            <person name="Zhang X.-X."/>
            <person name="Zhang J."/>
        </authorList>
    </citation>
    <scope>NUCLEOTIDE SEQUENCE [LARGE SCALE GENOMIC DNA]</scope>
    <source>
        <strain evidence="2 3">J11-6</strain>
    </source>
</reference>
<protein>
    <recommendedName>
        <fullName evidence="1">DUF2169 domain-containing protein</fullName>
    </recommendedName>
</protein>
<evidence type="ECO:0000313" key="2">
    <source>
        <dbReference type="EMBL" id="OMQ25461.1"/>
    </source>
</evidence>
<gene>
    <name evidence="2" type="ORF">BMI79_03840</name>
</gene>
<organism evidence="2 3">
    <name type="scientific">Serratia oryzae</name>
    <dbReference type="NCBI Taxonomy" id="2034155"/>
    <lineage>
        <taxon>Bacteria</taxon>
        <taxon>Pseudomonadati</taxon>
        <taxon>Pseudomonadota</taxon>
        <taxon>Gammaproteobacteria</taxon>
        <taxon>Enterobacterales</taxon>
        <taxon>Yersiniaceae</taxon>
        <taxon>Serratia</taxon>
    </lineage>
</organism>
<evidence type="ECO:0000313" key="3">
    <source>
        <dbReference type="Proteomes" id="UP000216021"/>
    </source>
</evidence>
<dbReference type="PANTHER" id="PTHR14136">
    <property type="entry name" value="BTB_POZ DOMAIN-CONTAINING PROTEIN KCTD9"/>
    <property type="match status" value="1"/>
</dbReference>
<dbReference type="InterPro" id="IPR001646">
    <property type="entry name" value="5peptide_repeat"/>
</dbReference>
<dbReference type="Gene3D" id="2.160.20.80">
    <property type="entry name" value="E3 ubiquitin-protein ligase SopA"/>
    <property type="match status" value="3"/>
</dbReference>
<dbReference type="Pfam" id="PF00805">
    <property type="entry name" value="Pentapeptide"/>
    <property type="match status" value="5"/>
</dbReference>
<dbReference type="RefSeq" id="WP_076940630.1">
    <property type="nucleotide sequence ID" value="NZ_MOXD01000002.1"/>
</dbReference>
<evidence type="ECO:0000259" key="1">
    <source>
        <dbReference type="Pfam" id="PF09937"/>
    </source>
</evidence>
<feature type="domain" description="DUF2169" evidence="1">
    <location>
        <begin position="22"/>
        <end position="297"/>
    </location>
</feature>
<name>A0A1S8CM56_9GAMM</name>
<dbReference type="InterPro" id="IPR051082">
    <property type="entry name" value="Pentapeptide-BTB/POZ_domain"/>
</dbReference>
<dbReference type="EMBL" id="MOXD01000002">
    <property type="protein sequence ID" value="OMQ25461.1"/>
    <property type="molecule type" value="Genomic_DNA"/>
</dbReference>
<proteinExistence type="predicted"/>
<dbReference type="AlphaFoldDB" id="A0A1S8CM56"/>
<sequence>MRIIKPLRLGIMNRPCYYKAHKPYLGVAVLALVDMGVQPLLRPEPELWQLAQSELSSTGGVVDTAYPKYYAEFLATGHAYPHACLAENVCRVSITLGEKQKSLIVSGDRQWQGGTPTHPRPFASMPINWQHAYGGPQIADNPLGIGAEASGIPQRLPNIELPGERMTSPTRPITPAGFDAVDITWPARQAFIGRRYDEAWVQRGAIGLADDADFRLFNIAPRDQQWLELAELPRGTQYRIENMHPEQALLAGQLPPWKARCFAHHTQKGEEVFSEIELRHTTVWFLPHLEKMILVYHGELPLEAEEEDARNVHMLMPALEHEDRPRSLTHYRDVWIKRSDREKGSAFAFQDRDLLPEESLGPWIDNTPDPETDHPLQQNLEARKQAIYQDADQRLQVVDTTLYAEAKETPDIPRPMLSQLPEFMAQMEGMANKAKGDAVQQMEQRMPDRDDYDARRPTGPESVNKMRTALLQQQGALHPGQEEGLHQLYRLGVPNQNAAPRLSGERAAQLRTWVIGKMAQDRNFTGCDLTGADLSHLDLSGANLTRTMMESVDLSHSVLDHATLTQTILARSVLNHTSLRHTLFHEVTLALAICSDGDFTGAYLSHIETAGAQFERCNFSEATIVNQMFSETSLTDCDFSASSLDNVIFNGITLENPRFFSVRINKGTFIDSHLQQAVFENARLKRCSLTHCQADGSDFTRARLENCAFVAGTSLANARFTHALLMQCNLRQMPLSGADLSFARLEGCDLSEASLRQATLRLVQANDSLFIRADLTGAELRQASLIGSRLQKSRLIGCDLTAANLFRADISQAETDDTTLMHDAWVKQMKVYPLRSRGAE</sequence>
<dbReference type="SUPFAM" id="SSF141571">
    <property type="entry name" value="Pentapeptide repeat-like"/>
    <property type="match status" value="2"/>
</dbReference>
<dbReference type="InterPro" id="IPR018683">
    <property type="entry name" value="DUF2169"/>
</dbReference>
<dbReference type="STRING" id="2034155.BMI79_03840"/>
<dbReference type="Pfam" id="PF09937">
    <property type="entry name" value="DUF2169"/>
    <property type="match status" value="1"/>
</dbReference>
<comment type="caution">
    <text evidence="2">The sequence shown here is derived from an EMBL/GenBank/DDBJ whole genome shotgun (WGS) entry which is preliminary data.</text>
</comment>